<dbReference type="AlphaFoldDB" id="A0A0X8HUC6"/>
<proteinExistence type="inferred from homology"/>
<gene>
    <name evidence="3" type="ORF">AW171_hschr63550</name>
</gene>
<dbReference type="SUPFAM" id="SSF52833">
    <property type="entry name" value="Thioredoxin-like"/>
    <property type="match status" value="1"/>
</dbReference>
<sequence length="322" mass="35991">MVLLAGRLILRLHQARAFHGSYNFVSLKEPLLSSNECQCQINNYNTSLPPDCQLDASLPLPKKSPEYQKQLLLLSSNPNAWNTDWESKLELSKTPPYSLLSELKTELSKAQTKIGILINAICFPNRPSIEHHKKSDTDVHFLVIPDFRIYSVGIDKIKDFAAFVSEGATLAEGCPKISFNNYKHGADHIHDNDVGSVKVVESKNYPRFEGQKFDRDLILVCGHMKRDARCGLIASDLVAELTQRDLPGNAEVAITSHIGGHKFAGNLIWYRRLGTGIDGKPKVDGIWFGKVLPYSVPTLVSKFSQGEIIKDFYRGGISNRQK</sequence>
<dbReference type="InterPro" id="IPR009737">
    <property type="entry name" value="Aim32/Apd1-like"/>
</dbReference>
<dbReference type="Proteomes" id="UP000243052">
    <property type="component" value="Chromosome vi"/>
</dbReference>
<dbReference type="OrthoDB" id="10253744at2759"/>
<dbReference type="Gene3D" id="3.40.30.10">
    <property type="entry name" value="Glutaredoxin"/>
    <property type="match status" value="1"/>
</dbReference>
<dbReference type="EMBL" id="CP014246">
    <property type="protein sequence ID" value="AMD21590.1"/>
    <property type="molecule type" value="Genomic_DNA"/>
</dbReference>
<dbReference type="Pfam" id="PF06999">
    <property type="entry name" value="Suc_Fer-like"/>
    <property type="match status" value="1"/>
</dbReference>
<dbReference type="CDD" id="cd03062">
    <property type="entry name" value="TRX_Fd_Sucrase"/>
    <property type="match status" value="1"/>
</dbReference>
<protein>
    <recommendedName>
        <fullName evidence="2">Altered inheritance of mitochondria protein 32</fullName>
    </recommendedName>
</protein>
<evidence type="ECO:0000256" key="2">
    <source>
        <dbReference type="ARBA" id="ARBA00040895"/>
    </source>
</evidence>
<dbReference type="PANTHER" id="PTHR31902">
    <property type="entry name" value="ACTIN PATCHES DISTAL PROTEIN 1"/>
    <property type="match status" value="1"/>
</dbReference>
<dbReference type="GeneID" id="28724885"/>
<dbReference type="RefSeq" id="XP_017988586.1">
    <property type="nucleotide sequence ID" value="XM_018133288.1"/>
</dbReference>
<reference evidence="3 4" key="1">
    <citation type="submission" date="2016-01" db="EMBL/GenBank/DDBJ databases">
        <title>Genome sequence of the yeast Holleya sinecauda.</title>
        <authorList>
            <person name="Dietrich F.S."/>
        </authorList>
    </citation>
    <scope>NUCLEOTIDE SEQUENCE [LARGE SCALE GENOMIC DNA]</scope>
    <source>
        <strain evidence="3 4">ATCC 58844</strain>
    </source>
</reference>
<accession>A0A0X8HUC6</accession>
<dbReference type="InterPro" id="IPR036249">
    <property type="entry name" value="Thioredoxin-like_sf"/>
</dbReference>
<name>A0A0X8HUC6_9SACH</name>
<evidence type="ECO:0000256" key="1">
    <source>
        <dbReference type="ARBA" id="ARBA00038208"/>
    </source>
</evidence>
<dbReference type="STRING" id="45286.A0A0X8HUC6"/>
<keyword evidence="4" id="KW-1185">Reference proteome</keyword>
<evidence type="ECO:0000313" key="3">
    <source>
        <dbReference type="EMBL" id="AMD21590.1"/>
    </source>
</evidence>
<dbReference type="PANTHER" id="PTHR31902:SF7">
    <property type="entry name" value="ALTERED INHERITANCE OF MITOCHONDRIA PROTEIN 32"/>
    <property type="match status" value="1"/>
</dbReference>
<comment type="similarity">
    <text evidence="1">Belongs to the AIM32 family.</text>
</comment>
<organism evidence="3 4">
    <name type="scientific">Eremothecium sinecaudum</name>
    <dbReference type="NCBI Taxonomy" id="45286"/>
    <lineage>
        <taxon>Eukaryota</taxon>
        <taxon>Fungi</taxon>
        <taxon>Dikarya</taxon>
        <taxon>Ascomycota</taxon>
        <taxon>Saccharomycotina</taxon>
        <taxon>Saccharomycetes</taxon>
        <taxon>Saccharomycetales</taxon>
        <taxon>Saccharomycetaceae</taxon>
        <taxon>Eremothecium</taxon>
    </lineage>
</organism>
<evidence type="ECO:0000313" key="4">
    <source>
        <dbReference type="Proteomes" id="UP000243052"/>
    </source>
</evidence>